<gene>
    <name evidence="1" type="ORF">NM688_g6662</name>
</gene>
<name>A0ACC1SDN1_9APHY</name>
<dbReference type="EMBL" id="JANHOG010001408">
    <property type="protein sequence ID" value="KAJ3537581.1"/>
    <property type="molecule type" value="Genomic_DNA"/>
</dbReference>
<sequence>MAPLLSRALDPILGVFTGGLAYYLYETNPRTAPPERDRLVELIKWKRAKSQQAKEGQSNAADEEIDWKALASEVERK</sequence>
<dbReference type="Proteomes" id="UP001148662">
    <property type="component" value="Unassembled WGS sequence"/>
</dbReference>
<accession>A0ACC1SDN1</accession>
<keyword evidence="2" id="KW-1185">Reference proteome</keyword>
<protein>
    <submittedName>
        <fullName evidence="1">Uncharacterized protein</fullName>
    </submittedName>
</protein>
<evidence type="ECO:0000313" key="1">
    <source>
        <dbReference type="EMBL" id="KAJ3537581.1"/>
    </source>
</evidence>
<comment type="caution">
    <text evidence="1">The sequence shown here is derived from an EMBL/GenBank/DDBJ whole genome shotgun (WGS) entry which is preliminary data.</text>
</comment>
<evidence type="ECO:0000313" key="2">
    <source>
        <dbReference type="Proteomes" id="UP001148662"/>
    </source>
</evidence>
<reference evidence="1" key="1">
    <citation type="submission" date="2022-07" db="EMBL/GenBank/DDBJ databases">
        <title>Genome Sequence of Phlebia brevispora.</title>
        <authorList>
            <person name="Buettner E."/>
        </authorList>
    </citation>
    <scope>NUCLEOTIDE SEQUENCE</scope>
    <source>
        <strain evidence="1">MPL23</strain>
    </source>
</reference>
<organism evidence="1 2">
    <name type="scientific">Phlebia brevispora</name>
    <dbReference type="NCBI Taxonomy" id="194682"/>
    <lineage>
        <taxon>Eukaryota</taxon>
        <taxon>Fungi</taxon>
        <taxon>Dikarya</taxon>
        <taxon>Basidiomycota</taxon>
        <taxon>Agaricomycotina</taxon>
        <taxon>Agaricomycetes</taxon>
        <taxon>Polyporales</taxon>
        <taxon>Meruliaceae</taxon>
        <taxon>Phlebia</taxon>
    </lineage>
</organism>
<proteinExistence type="predicted"/>